<dbReference type="InterPro" id="IPR001279">
    <property type="entry name" value="Metallo-B-lactamas"/>
</dbReference>
<protein>
    <submittedName>
        <fullName evidence="2">Cyclase</fullName>
    </submittedName>
</protein>
<feature type="domain" description="Metallo-beta-lactamase" evidence="1">
    <location>
        <begin position="26"/>
        <end position="211"/>
    </location>
</feature>
<accession>A0ABT1HM41</accession>
<organism evidence="2 3">
    <name type="scientific">Streptoalloteichus tenebrarius (strain ATCC 17920 / DSM 40477 / JCM 4838 / CBS 697.72 / NBRC 16177 / NCIMB 11028 / NRRL B-12390 / A12253. 1 / ISP 5477)</name>
    <name type="common">Streptomyces tenebrarius</name>
    <dbReference type="NCBI Taxonomy" id="1933"/>
    <lineage>
        <taxon>Bacteria</taxon>
        <taxon>Bacillati</taxon>
        <taxon>Actinomycetota</taxon>
        <taxon>Actinomycetes</taxon>
        <taxon>Pseudonocardiales</taxon>
        <taxon>Pseudonocardiaceae</taxon>
        <taxon>Streptoalloteichus</taxon>
    </lineage>
</organism>
<dbReference type="InterPro" id="IPR036866">
    <property type="entry name" value="RibonucZ/Hydroxyglut_hydro"/>
</dbReference>
<gene>
    <name evidence="2" type="ORF">LX15_000272</name>
</gene>
<dbReference type="CDD" id="cd16282">
    <property type="entry name" value="metallo-hydrolase-like_MBL-fold"/>
    <property type="match status" value="1"/>
</dbReference>
<sequence>MSAQPHVNNLSARVAAYVQPDGGWFLNNAGWITGAERTVLVDTCATESRTRRLLDALSAHSSSPHVPLTAALTHSHGDHANGARLITESGGTVLVTETAAKEIANGPHTYPQVFACESWGDITPPENTTAITDATRVDLGGGNTVEVIPVARPAHTHGDLVVWHPHDGVLFVGDLLSHGVVPLALHGSVAGWLSTLDWIDEVGARWLVPGHGPVASARDGLVTRVADYLRWLLDTASTLDDPADPEPERRARARWADWLDPERHAVNLRVAHAEVHGYPVDVPAALAAMLTAAGGQITLDL</sequence>
<evidence type="ECO:0000313" key="3">
    <source>
        <dbReference type="Proteomes" id="UP001205311"/>
    </source>
</evidence>
<evidence type="ECO:0000313" key="2">
    <source>
        <dbReference type="EMBL" id="MCP2256589.1"/>
    </source>
</evidence>
<evidence type="ECO:0000259" key="1">
    <source>
        <dbReference type="SMART" id="SM00849"/>
    </source>
</evidence>
<comment type="caution">
    <text evidence="2">The sequence shown here is derived from an EMBL/GenBank/DDBJ whole genome shotgun (WGS) entry which is preliminary data.</text>
</comment>
<dbReference type="SMART" id="SM00849">
    <property type="entry name" value="Lactamase_B"/>
    <property type="match status" value="1"/>
</dbReference>
<dbReference type="SUPFAM" id="SSF56281">
    <property type="entry name" value="Metallo-hydrolase/oxidoreductase"/>
    <property type="match status" value="1"/>
</dbReference>
<dbReference type="PANTHER" id="PTHR42951">
    <property type="entry name" value="METALLO-BETA-LACTAMASE DOMAIN-CONTAINING"/>
    <property type="match status" value="1"/>
</dbReference>
<dbReference type="Gene3D" id="3.60.15.10">
    <property type="entry name" value="Ribonuclease Z/Hydroxyacylglutathione hydrolase-like"/>
    <property type="match status" value="1"/>
</dbReference>
<dbReference type="Pfam" id="PF00753">
    <property type="entry name" value="Lactamase_B"/>
    <property type="match status" value="1"/>
</dbReference>
<proteinExistence type="predicted"/>
<dbReference type="PANTHER" id="PTHR42951:SF4">
    <property type="entry name" value="ACYL-COENZYME A THIOESTERASE MBLAC2"/>
    <property type="match status" value="1"/>
</dbReference>
<dbReference type="Proteomes" id="UP001205311">
    <property type="component" value="Unassembled WGS sequence"/>
</dbReference>
<name>A0ABT1HM41_STRSD</name>
<dbReference type="EMBL" id="JAMTCP010000001">
    <property type="protein sequence ID" value="MCP2256589.1"/>
    <property type="molecule type" value="Genomic_DNA"/>
</dbReference>
<dbReference type="InterPro" id="IPR050855">
    <property type="entry name" value="NDM-1-like"/>
</dbReference>
<reference evidence="2 3" key="1">
    <citation type="submission" date="2022-06" db="EMBL/GenBank/DDBJ databases">
        <title>Genomic Encyclopedia of Archaeal and Bacterial Type Strains, Phase II (KMG-II): from individual species to whole genera.</title>
        <authorList>
            <person name="Goeker M."/>
        </authorList>
    </citation>
    <scope>NUCLEOTIDE SEQUENCE [LARGE SCALE GENOMIC DNA]</scope>
    <source>
        <strain evidence="2 3">DSM 40477</strain>
    </source>
</reference>
<keyword evidence="3" id="KW-1185">Reference proteome</keyword>
<dbReference type="RefSeq" id="WP_253667571.1">
    <property type="nucleotide sequence ID" value="NZ_JAMTCP010000001.1"/>
</dbReference>